<dbReference type="PANTHER" id="PTHR43701:SF5">
    <property type="entry name" value="MEMBRANE TRANSPORTER PROTEIN-RELATED"/>
    <property type="match status" value="1"/>
</dbReference>
<evidence type="ECO:0000313" key="7">
    <source>
        <dbReference type="Proteomes" id="UP000001959"/>
    </source>
</evidence>
<dbReference type="EMBL" id="CP000158">
    <property type="protein sequence ID" value="ABI76232.1"/>
    <property type="molecule type" value="Genomic_DNA"/>
</dbReference>
<keyword evidence="7" id="KW-1185">Reference proteome</keyword>
<organism evidence="6 7">
    <name type="scientific">Hyphomonas neptunium (strain ATCC 15444)</name>
    <dbReference type="NCBI Taxonomy" id="228405"/>
    <lineage>
        <taxon>Bacteria</taxon>
        <taxon>Pseudomonadati</taxon>
        <taxon>Pseudomonadota</taxon>
        <taxon>Alphaproteobacteria</taxon>
        <taxon>Hyphomonadales</taxon>
        <taxon>Hyphomonadaceae</taxon>
        <taxon>Hyphomonas</taxon>
    </lineage>
</organism>
<dbReference type="STRING" id="228405.HNE_1546"/>
<name>Q0C1Y6_HYPNA</name>
<protein>
    <recommendedName>
        <fullName evidence="5">Probable membrane transporter protein</fullName>
    </recommendedName>
</protein>
<dbReference type="eggNOG" id="COG0730">
    <property type="taxonomic scope" value="Bacteria"/>
</dbReference>
<dbReference type="KEGG" id="hne:HNE_1546"/>
<evidence type="ECO:0000256" key="1">
    <source>
        <dbReference type="ARBA" id="ARBA00004141"/>
    </source>
</evidence>
<reference evidence="6 7" key="1">
    <citation type="journal article" date="2006" name="J. Bacteriol.">
        <title>Comparative genomic evidence for a close relationship between the dimorphic prosthecate bacteria Hyphomonas neptunium and Caulobacter crescentus.</title>
        <authorList>
            <person name="Badger J.H."/>
            <person name="Hoover T.R."/>
            <person name="Brun Y.V."/>
            <person name="Weiner R.M."/>
            <person name="Laub M.T."/>
            <person name="Alexandre G."/>
            <person name="Mrazek J."/>
            <person name="Ren Q."/>
            <person name="Paulsen I.T."/>
            <person name="Nelson K.E."/>
            <person name="Khouri H.M."/>
            <person name="Radune D."/>
            <person name="Sosa J."/>
            <person name="Dodson R.J."/>
            <person name="Sullivan S.A."/>
            <person name="Rosovitz M.J."/>
            <person name="Madupu R."/>
            <person name="Brinkac L.M."/>
            <person name="Durkin A.S."/>
            <person name="Daugherty S.C."/>
            <person name="Kothari S.P."/>
            <person name="Giglio M.G."/>
            <person name="Zhou L."/>
            <person name="Haft D.H."/>
            <person name="Selengut J.D."/>
            <person name="Davidsen T.M."/>
            <person name="Yang Q."/>
            <person name="Zafar N."/>
            <person name="Ward N.L."/>
        </authorList>
    </citation>
    <scope>NUCLEOTIDE SEQUENCE [LARGE SCALE GENOMIC DNA]</scope>
    <source>
        <strain evidence="6 7">ATCC 15444</strain>
    </source>
</reference>
<dbReference type="PANTHER" id="PTHR43701">
    <property type="entry name" value="MEMBRANE TRANSPORTER PROTEIN MJ0441-RELATED"/>
    <property type="match status" value="1"/>
</dbReference>
<keyword evidence="5" id="KW-1003">Cell membrane</keyword>
<accession>Q0C1Y6</accession>
<keyword evidence="4 5" id="KW-0472">Membrane</keyword>
<feature type="transmembrane region" description="Helical" evidence="5">
    <location>
        <begin position="202"/>
        <end position="223"/>
    </location>
</feature>
<gene>
    <name evidence="6" type="ordered locus">HNE_1546</name>
</gene>
<evidence type="ECO:0000256" key="4">
    <source>
        <dbReference type="ARBA" id="ARBA00023136"/>
    </source>
</evidence>
<evidence type="ECO:0000313" key="6">
    <source>
        <dbReference type="EMBL" id="ABI76232.1"/>
    </source>
</evidence>
<feature type="transmembrane region" description="Helical" evidence="5">
    <location>
        <begin position="71"/>
        <end position="90"/>
    </location>
</feature>
<dbReference type="AlphaFoldDB" id="Q0C1Y6"/>
<dbReference type="InterPro" id="IPR002781">
    <property type="entry name" value="TM_pro_TauE-like"/>
</dbReference>
<comment type="subcellular location">
    <subcellularLocation>
        <location evidence="5">Cell membrane</location>
        <topology evidence="5">Multi-pass membrane protein</topology>
    </subcellularLocation>
    <subcellularLocation>
        <location evidence="1">Membrane</location>
        <topology evidence="1">Multi-pass membrane protein</topology>
    </subcellularLocation>
</comment>
<sequence>MLFYRSRADDCNGSAPTEPLLTRSKARGESALVPSLLIAAFFITAVLYASVGFGGGSTYNALLVLSGADYRIVPAIALICNVFVVTGGVWRFSRTGDLSTRRLLPFLITSVPAAWIGGRLPISETTFVGLLGGALLISGVHLALQRATVESETVSQFRPIPPVLSAAIGGSIGILSGLVGIGGGIFLAPVLYLMRWGNAKQIAAACSLFILVNSLSGLLGQAFKLQDLDLMSLALPYWLLPIAVLAGGQIGSWLAGYHIKPSLIRIMTAILILYVSVQLLYRWSTLI</sequence>
<proteinExistence type="inferred from homology"/>
<feature type="transmembrane region" description="Helical" evidence="5">
    <location>
        <begin position="262"/>
        <end position="281"/>
    </location>
</feature>
<feature type="transmembrane region" description="Helical" evidence="5">
    <location>
        <begin position="235"/>
        <end position="256"/>
    </location>
</feature>
<evidence type="ECO:0000256" key="3">
    <source>
        <dbReference type="ARBA" id="ARBA00022989"/>
    </source>
</evidence>
<feature type="transmembrane region" description="Helical" evidence="5">
    <location>
        <begin position="164"/>
        <end position="190"/>
    </location>
</feature>
<keyword evidence="2 5" id="KW-0812">Transmembrane</keyword>
<dbReference type="GO" id="GO:0005886">
    <property type="term" value="C:plasma membrane"/>
    <property type="evidence" value="ECO:0007669"/>
    <property type="project" value="UniProtKB-SubCell"/>
</dbReference>
<comment type="similarity">
    <text evidence="5">Belongs to the 4-toluene sulfonate uptake permease (TSUP) (TC 2.A.102) family.</text>
</comment>
<dbReference type="Proteomes" id="UP000001959">
    <property type="component" value="Chromosome"/>
</dbReference>
<dbReference type="HOGENOM" id="CLU_045498_4_0_5"/>
<keyword evidence="3 5" id="KW-1133">Transmembrane helix</keyword>
<dbReference type="Pfam" id="PF01925">
    <property type="entry name" value="TauE"/>
    <property type="match status" value="1"/>
</dbReference>
<feature type="transmembrane region" description="Helical" evidence="5">
    <location>
        <begin position="31"/>
        <end position="51"/>
    </location>
</feature>
<evidence type="ECO:0000256" key="2">
    <source>
        <dbReference type="ARBA" id="ARBA00022692"/>
    </source>
</evidence>
<dbReference type="InterPro" id="IPR051598">
    <property type="entry name" value="TSUP/Inactive_protease-like"/>
</dbReference>
<feature type="transmembrane region" description="Helical" evidence="5">
    <location>
        <begin position="126"/>
        <end position="144"/>
    </location>
</feature>
<evidence type="ECO:0000256" key="5">
    <source>
        <dbReference type="RuleBase" id="RU363041"/>
    </source>
</evidence>